<dbReference type="InterPro" id="IPR051554">
    <property type="entry name" value="Acetyltransferase_Eis"/>
</dbReference>
<evidence type="ECO:0000259" key="1">
    <source>
        <dbReference type="PROSITE" id="PS51186"/>
    </source>
</evidence>
<dbReference type="Proteomes" id="UP001596108">
    <property type="component" value="Unassembled WGS sequence"/>
</dbReference>
<proteinExistence type="predicted"/>
<protein>
    <submittedName>
        <fullName evidence="2">GNAT family N-acetyltransferase</fullName>
        <ecNumber evidence="2">2.3.1.-</ecNumber>
    </submittedName>
</protein>
<dbReference type="PROSITE" id="PS51186">
    <property type="entry name" value="GNAT"/>
    <property type="match status" value="1"/>
</dbReference>
<dbReference type="Gene3D" id="3.40.630.30">
    <property type="match status" value="1"/>
</dbReference>
<feature type="domain" description="N-acetyltransferase" evidence="1">
    <location>
        <begin position="2"/>
        <end position="150"/>
    </location>
</feature>
<name>A0ABW0QVA8_9BACL</name>
<dbReference type="InterPro" id="IPR000182">
    <property type="entry name" value="GNAT_dom"/>
</dbReference>
<comment type="caution">
    <text evidence="2">The sequence shown here is derived from an EMBL/GenBank/DDBJ whole genome shotgun (WGS) entry which is preliminary data.</text>
</comment>
<evidence type="ECO:0000313" key="2">
    <source>
        <dbReference type="EMBL" id="MFC5528097.1"/>
    </source>
</evidence>
<gene>
    <name evidence="2" type="ORF">ACFPQ4_01300</name>
</gene>
<sequence>MADVRMLTKSEMKEAISLADATFRDAEQPSMAGAFPFIFSDCSMQVSFAAFENGQLVSFMGLVPWIVRIGDARLRVFSLGSVCTHPDARGRGTATEVLRAVYDYIRRAGASLLLVSGYRKLYTRSGCAPFGRVRRYAWDEEAANRVLSVEGGPSSRMREMEHADLFALYEIASARCVRYDLGVNELATLLKAEALASCMKVKHRIMVFEEEGIVKAFAVFGVAADFSRRGVVLEYGGDPDKVMRLVGQAIRSFPVAGVDFPVPWYETELQDQLALAGLPYSEEDHLGTINIVDGNALMEQLRPWLESRDSEASSALNIVRLEDGAWQLQAGDQRIRLTADELIKFVFDCSSAEVKEPEVPIRLKTLFPVPFPYTAGLAYV</sequence>
<dbReference type="PANTHER" id="PTHR37817">
    <property type="entry name" value="N-ACETYLTRANSFERASE EIS"/>
    <property type="match status" value="1"/>
</dbReference>
<keyword evidence="2" id="KW-0012">Acyltransferase</keyword>
<keyword evidence="2" id="KW-0808">Transferase</keyword>
<dbReference type="PANTHER" id="PTHR37817:SF1">
    <property type="entry name" value="N-ACETYLTRANSFERASE EIS"/>
    <property type="match status" value="1"/>
</dbReference>
<dbReference type="CDD" id="cd04301">
    <property type="entry name" value="NAT_SF"/>
    <property type="match status" value="1"/>
</dbReference>
<dbReference type="SUPFAM" id="SSF55729">
    <property type="entry name" value="Acyl-CoA N-acyltransferases (Nat)"/>
    <property type="match status" value="1"/>
</dbReference>
<dbReference type="Pfam" id="PF13527">
    <property type="entry name" value="Acetyltransf_9"/>
    <property type="match status" value="1"/>
</dbReference>
<dbReference type="GO" id="GO:0016746">
    <property type="term" value="F:acyltransferase activity"/>
    <property type="evidence" value="ECO:0007669"/>
    <property type="project" value="UniProtKB-KW"/>
</dbReference>
<reference evidence="3" key="1">
    <citation type="journal article" date="2019" name="Int. J. Syst. Evol. Microbiol.">
        <title>The Global Catalogue of Microorganisms (GCM) 10K type strain sequencing project: providing services to taxonomists for standard genome sequencing and annotation.</title>
        <authorList>
            <consortium name="The Broad Institute Genomics Platform"/>
            <consortium name="The Broad Institute Genome Sequencing Center for Infectious Disease"/>
            <person name="Wu L."/>
            <person name="Ma J."/>
        </authorList>
    </citation>
    <scope>NUCLEOTIDE SEQUENCE [LARGE SCALE GENOMIC DNA]</scope>
    <source>
        <strain evidence="3">CGMCC 1.18578</strain>
    </source>
</reference>
<accession>A0ABW0QVA8</accession>
<dbReference type="EC" id="2.3.1.-" evidence="2"/>
<dbReference type="RefSeq" id="WP_378109909.1">
    <property type="nucleotide sequence ID" value="NZ_JBHSNC010000005.1"/>
</dbReference>
<organism evidence="2 3">
    <name type="scientific">Cohnella yongneupensis</name>
    <dbReference type="NCBI Taxonomy" id="425006"/>
    <lineage>
        <taxon>Bacteria</taxon>
        <taxon>Bacillati</taxon>
        <taxon>Bacillota</taxon>
        <taxon>Bacilli</taxon>
        <taxon>Bacillales</taxon>
        <taxon>Paenibacillaceae</taxon>
        <taxon>Cohnella</taxon>
    </lineage>
</organism>
<evidence type="ECO:0000313" key="3">
    <source>
        <dbReference type="Proteomes" id="UP001596108"/>
    </source>
</evidence>
<dbReference type="EMBL" id="JBHSNC010000005">
    <property type="protein sequence ID" value="MFC5528097.1"/>
    <property type="molecule type" value="Genomic_DNA"/>
</dbReference>
<keyword evidence="3" id="KW-1185">Reference proteome</keyword>
<dbReference type="InterPro" id="IPR016181">
    <property type="entry name" value="Acyl_CoA_acyltransferase"/>
</dbReference>